<dbReference type="PANTHER" id="PTHR15665">
    <property type="entry name" value="ASTEROID PROTEIN"/>
    <property type="match status" value="1"/>
</dbReference>
<comment type="similarity">
    <text evidence="1">Belongs to the asteroid family.</text>
</comment>
<evidence type="ECO:0000256" key="1">
    <source>
        <dbReference type="ARBA" id="ARBA00007398"/>
    </source>
</evidence>
<dbReference type="Pfam" id="PF12813">
    <property type="entry name" value="XPG_I_2"/>
    <property type="match status" value="1"/>
</dbReference>
<comment type="caution">
    <text evidence="3">The sequence shown here is derived from an EMBL/GenBank/DDBJ whole genome shotgun (WGS) entry which is preliminary data.</text>
</comment>
<reference evidence="3" key="1">
    <citation type="submission" date="2023-07" db="EMBL/GenBank/DDBJ databases">
        <title>Chromosome-level Genome Assembly of Striped Snakehead (Channa striata).</title>
        <authorList>
            <person name="Liu H."/>
        </authorList>
    </citation>
    <scope>NUCLEOTIDE SEQUENCE</scope>
    <source>
        <strain evidence="3">Gz</strain>
        <tissue evidence="3">Muscle</tissue>
    </source>
</reference>
<dbReference type="Gene3D" id="3.40.50.1010">
    <property type="entry name" value="5'-nuclease"/>
    <property type="match status" value="1"/>
</dbReference>
<protein>
    <recommendedName>
        <fullName evidence="2">Asteroid domain-containing protein</fullName>
    </recommendedName>
</protein>
<name>A0AA88IRN5_CHASR</name>
<accession>A0AA88IRN5</accession>
<feature type="domain" description="Asteroid" evidence="2">
    <location>
        <begin position="142"/>
        <end position="215"/>
    </location>
</feature>
<keyword evidence="4" id="KW-1185">Reference proteome</keyword>
<dbReference type="InterPro" id="IPR026832">
    <property type="entry name" value="Asteroid"/>
</dbReference>
<organism evidence="3 4">
    <name type="scientific">Channa striata</name>
    <name type="common">Snakehead murrel</name>
    <name type="synonym">Ophicephalus striatus</name>
    <dbReference type="NCBI Taxonomy" id="64152"/>
    <lineage>
        <taxon>Eukaryota</taxon>
        <taxon>Metazoa</taxon>
        <taxon>Chordata</taxon>
        <taxon>Craniata</taxon>
        <taxon>Vertebrata</taxon>
        <taxon>Euteleostomi</taxon>
        <taxon>Actinopterygii</taxon>
        <taxon>Neopterygii</taxon>
        <taxon>Teleostei</taxon>
        <taxon>Neoteleostei</taxon>
        <taxon>Acanthomorphata</taxon>
        <taxon>Anabantaria</taxon>
        <taxon>Anabantiformes</taxon>
        <taxon>Channoidei</taxon>
        <taxon>Channidae</taxon>
        <taxon>Channa</taxon>
    </lineage>
</organism>
<proteinExistence type="inferred from homology"/>
<dbReference type="PANTHER" id="PTHR15665:SF1">
    <property type="entry name" value="PROTEIN ASTEROID HOMOLOG 1"/>
    <property type="match status" value="1"/>
</dbReference>
<dbReference type="SUPFAM" id="SSF88723">
    <property type="entry name" value="PIN domain-like"/>
    <property type="match status" value="1"/>
</dbReference>
<dbReference type="InterPro" id="IPR029060">
    <property type="entry name" value="PIN-like_dom_sf"/>
</dbReference>
<evidence type="ECO:0000313" key="3">
    <source>
        <dbReference type="EMBL" id="KAK2818512.1"/>
    </source>
</evidence>
<dbReference type="InterPro" id="IPR039436">
    <property type="entry name" value="Asteroid_dom"/>
</dbReference>
<evidence type="ECO:0000259" key="2">
    <source>
        <dbReference type="Pfam" id="PF12813"/>
    </source>
</evidence>
<dbReference type="EMBL" id="JAUPFM010000020">
    <property type="protein sequence ID" value="KAK2818512.1"/>
    <property type="molecule type" value="Genomic_DNA"/>
</dbReference>
<dbReference type="AlphaFoldDB" id="A0AA88IRN5"/>
<gene>
    <name evidence="3" type="ORF">Q5P01_024073</name>
</gene>
<sequence>MGVAKLKKLVHEANILEDFALKNSHIVIDASSLYYFLYFQSTLDQSHGGDYSGLKDEVCQFFQALQDCGVTPHVILDGGTSPEKFDNLQTRLQNKLNKAKRITTGTNSSTLPGNRKILPPLTKDVFKQILTEKGIEFEQTFGEADRRIASLANELGCPVLSHDTDFHVYDLEEGFLPLYSETFEWKEKRNGHITAKRYRRPLFCRHFGIDPALMPVFAAIAGNDFSRFNDQRKFEQYFLPKSSEGLLMSDSNIQGPQREMNRLRAILEMLRILAPTLAHDSEQKQVQAVNEVLTLFGDETMDDRPFLESIKTYDVGPVAAETRGKVLPQWMVDKVQEGKLTSFVTDVLHHSRMMLTPLVEDFSQPSSHSAALRIRQFFYGLLLGQETCTEFDRADKKSMSHKKVRPVHPRVSEGELQQLQLQHLDQAPEDLRRHVLLEALESLGLHLRTSQTT</sequence>
<dbReference type="Proteomes" id="UP001187415">
    <property type="component" value="Unassembled WGS sequence"/>
</dbReference>
<evidence type="ECO:0000313" key="4">
    <source>
        <dbReference type="Proteomes" id="UP001187415"/>
    </source>
</evidence>